<feature type="compositionally biased region" description="Low complexity" evidence="1">
    <location>
        <begin position="457"/>
        <end position="480"/>
    </location>
</feature>
<feature type="region of interest" description="Disordered" evidence="1">
    <location>
        <begin position="314"/>
        <end position="566"/>
    </location>
</feature>
<feature type="compositionally biased region" description="Low complexity" evidence="1">
    <location>
        <begin position="113"/>
        <end position="141"/>
    </location>
</feature>
<dbReference type="EMBL" id="JARJLG010000090">
    <property type="protein sequence ID" value="KAJ7748311.1"/>
    <property type="molecule type" value="Genomic_DNA"/>
</dbReference>
<reference evidence="2" key="1">
    <citation type="submission" date="2023-03" db="EMBL/GenBank/DDBJ databases">
        <title>Massive genome expansion in bonnet fungi (Mycena s.s.) driven by repeated elements and novel gene families across ecological guilds.</title>
        <authorList>
            <consortium name="Lawrence Berkeley National Laboratory"/>
            <person name="Harder C.B."/>
            <person name="Miyauchi S."/>
            <person name="Viragh M."/>
            <person name="Kuo A."/>
            <person name="Thoen E."/>
            <person name="Andreopoulos B."/>
            <person name="Lu D."/>
            <person name="Skrede I."/>
            <person name="Drula E."/>
            <person name="Henrissat B."/>
            <person name="Morin E."/>
            <person name="Kohler A."/>
            <person name="Barry K."/>
            <person name="LaButti K."/>
            <person name="Morin E."/>
            <person name="Salamov A."/>
            <person name="Lipzen A."/>
            <person name="Mereny Z."/>
            <person name="Hegedus B."/>
            <person name="Baldrian P."/>
            <person name="Stursova M."/>
            <person name="Weitz H."/>
            <person name="Taylor A."/>
            <person name="Grigoriev I.V."/>
            <person name="Nagy L.G."/>
            <person name="Martin F."/>
            <person name="Kauserud H."/>
        </authorList>
    </citation>
    <scope>NUCLEOTIDE SEQUENCE</scope>
    <source>
        <strain evidence="2">CBHHK188m</strain>
    </source>
</reference>
<feature type="compositionally biased region" description="Low complexity" evidence="1">
    <location>
        <begin position="350"/>
        <end position="371"/>
    </location>
</feature>
<feature type="compositionally biased region" description="Basic and acidic residues" evidence="1">
    <location>
        <begin position="534"/>
        <end position="549"/>
    </location>
</feature>
<evidence type="ECO:0000313" key="3">
    <source>
        <dbReference type="Proteomes" id="UP001215280"/>
    </source>
</evidence>
<keyword evidence="3" id="KW-1185">Reference proteome</keyword>
<feature type="compositionally biased region" description="Polar residues" evidence="1">
    <location>
        <begin position="388"/>
        <end position="401"/>
    </location>
</feature>
<protein>
    <submittedName>
        <fullName evidence="2">Uncharacterized protein</fullName>
    </submittedName>
</protein>
<feature type="compositionally biased region" description="Low complexity" evidence="1">
    <location>
        <begin position="405"/>
        <end position="420"/>
    </location>
</feature>
<evidence type="ECO:0000313" key="2">
    <source>
        <dbReference type="EMBL" id="KAJ7748311.1"/>
    </source>
</evidence>
<feature type="compositionally biased region" description="Low complexity" evidence="1">
    <location>
        <begin position="314"/>
        <end position="328"/>
    </location>
</feature>
<comment type="caution">
    <text evidence="2">The sequence shown here is derived from an EMBL/GenBank/DDBJ whole genome shotgun (WGS) entry which is preliminary data.</text>
</comment>
<feature type="compositionally biased region" description="Acidic residues" evidence="1">
    <location>
        <begin position="515"/>
        <end position="532"/>
    </location>
</feature>
<feature type="region of interest" description="Disordered" evidence="1">
    <location>
        <begin position="241"/>
        <end position="266"/>
    </location>
</feature>
<dbReference type="Proteomes" id="UP001215280">
    <property type="component" value="Unassembled WGS sequence"/>
</dbReference>
<evidence type="ECO:0000256" key="1">
    <source>
        <dbReference type="SAM" id="MobiDB-lite"/>
    </source>
</evidence>
<proteinExistence type="predicted"/>
<feature type="region of interest" description="Disordered" evidence="1">
    <location>
        <begin position="102"/>
        <end position="191"/>
    </location>
</feature>
<feature type="compositionally biased region" description="Polar residues" evidence="1">
    <location>
        <begin position="250"/>
        <end position="266"/>
    </location>
</feature>
<accession>A0AAD7N771</accession>
<organism evidence="2 3">
    <name type="scientific">Mycena maculata</name>
    <dbReference type="NCBI Taxonomy" id="230809"/>
    <lineage>
        <taxon>Eukaryota</taxon>
        <taxon>Fungi</taxon>
        <taxon>Dikarya</taxon>
        <taxon>Basidiomycota</taxon>
        <taxon>Agaricomycotina</taxon>
        <taxon>Agaricomycetes</taxon>
        <taxon>Agaricomycetidae</taxon>
        <taxon>Agaricales</taxon>
        <taxon>Marasmiineae</taxon>
        <taxon>Mycenaceae</taxon>
        <taxon>Mycena</taxon>
    </lineage>
</organism>
<feature type="compositionally biased region" description="Polar residues" evidence="1">
    <location>
        <begin position="428"/>
        <end position="438"/>
    </location>
</feature>
<feature type="compositionally biased region" description="Polar residues" evidence="1">
    <location>
        <begin position="169"/>
        <end position="191"/>
    </location>
</feature>
<name>A0AAD7N771_9AGAR</name>
<feature type="region of interest" description="Disordered" evidence="1">
    <location>
        <begin position="1"/>
        <end position="73"/>
    </location>
</feature>
<feature type="compositionally biased region" description="Basic and acidic residues" evidence="1">
    <location>
        <begin position="556"/>
        <end position="566"/>
    </location>
</feature>
<sequence>MTTMHDSAPNLVPTIPSGTLPQTPAGEWADNLTDMMEGHVTRTPVGTPGPKIPGSWTDEPELDSTSNATAPPDLRAYLPAQSDVQRVVDGAKAYLPQGVASILPGTNADTETTSKSTSSLPPLPPSQSSLSSNTNTAANTNGIDLGPASTTYSESGAEPYGAGAGSDLGRSTTAHTGRSTLSSDDSATNGVGSALESAKAYLPDGVAAYLPGSTTSNTTTGVDLGPASTIYTASGAEPYGAGAGSDLGRSMSSDASTGTNTTSTLESAKAYLPHSVAAYLPGSTSNATNSATATGAVDLGPASTTCTAGGAEPYGAGAGSDLGAASASVPSESLPPPPRADSTTAHTGHSLSSAASVPAAESPAPLAPGESTELALAAQGRGALDTPSLGSNSGYSASTESGRFATPASTAEAPSPLSPAVGVPGSAALNSARVQDSVPSGDADWRERFASQSRSEGPGAPANSAAGAGASASSPRCSGANGSGVGVTGSAGLNSARFEDNVPTGDDVLGGDYAENGEGEGEYEEDADEGVEGGDGKVHGGGGVKEKLGKGRLLGRLKEKMHVGGA</sequence>
<gene>
    <name evidence="2" type="ORF">DFH07DRAFT_1062574</name>
</gene>
<dbReference type="AlphaFoldDB" id="A0AAD7N771"/>